<dbReference type="InterPro" id="IPR003423">
    <property type="entry name" value="OMP_efflux"/>
</dbReference>
<organism evidence="9 10">
    <name type="scientific">Pseudomonas cremoricolorata</name>
    <dbReference type="NCBI Taxonomy" id="157783"/>
    <lineage>
        <taxon>Bacteria</taxon>
        <taxon>Pseudomonadati</taxon>
        <taxon>Pseudomonadota</taxon>
        <taxon>Gammaproteobacteria</taxon>
        <taxon>Pseudomonadales</taxon>
        <taxon>Pseudomonadaceae</taxon>
        <taxon>Pseudomonas</taxon>
    </lineage>
</organism>
<keyword evidence="10" id="KW-1185">Reference proteome</keyword>
<evidence type="ECO:0000256" key="1">
    <source>
        <dbReference type="ARBA" id="ARBA00007613"/>
    </source>
</evidence>
<evidence type="ECO:0000256" key="8">
    <source>
        <dbReference type="RuleBase" id="RU362097"/>
    </source>
</evidence>
<feature type="signal peptide" evidence="8">
    <location>
        <begin position="1"/>
        <end position="27"/>
    </location>
</feature>
<evidence type="ECO:0000256" key="4">
    <source>
        <dbReference type="ARBA" id="ARBA00023136"/>
    </source>
</evidence>
<keyword evidence="4 8" id="KW-0472">Membrane</keyword>
<dbReference type="Proteomes" id="UP000029493">
    <property type="component" value="Chromosome"/>
</dbReference>
<dbReference type="PANTHER" id="PTHR30203">
    <property type="entry name" value="OUTER MEMBRANE CATION EFFLUX PROTEIN"/>
    <property type="match status" value="1"/>
</dbReference>
<dbReference type="AlphaFoldDB" id="A0A089WNP1"/>
<feature type="chain" id="PRO_5001433243" evidence="8">
    <location>
        <begin position="28"/>
        <end position="475"/>
    </location>
</feature>
<comment type="subcellular location">
    <subcellularLocation>
        <location evidence="8">Cell outer membrane</location>
        <topology evidence="8">Lipid-anchor</topology>
    </subcellularLocation>
</comment>
<dbReference type="PANTHER" id="PTHR30203:SF33">
    <property type="entry name" value="BLR4455 PROTEIN"/>
    <property type="match status" value="1"/>
</dbReference>
<dbReference type="Gene3D" id="2.20.200.10">
    <property type="entry name" value="Outer membrane efflux proteins (OEP)"/>
    <property type="match status" value="1"/>
</dbReference>
<evidence type="ECO:0000256" key="5">
    <source>
        <dbReference type="ARBA" id="ARBA00023139"/>
    </source>
</evidence>
<proteinExistence type="inferred from homology"/>
<comment type="similarity">
    <text evidence="1 8">Belongs to the outer membrane factor (OMF) (TC 1.B.17) family.</text>
</comment>
<evidence type="ECO:0000256" key="7">
    <source>
        <dbReference type="ARBA" id="ARBA00023288"/>
    </source>
</evidence>
<protein>
    <submittedName>
        <fullName evidence="9">RND transporter</fullName>
    </submittedName>
</protein>
<dbReference type="GO" id="GO:0009279">
    <property type="term" value="C:cell outer membrane"/>
    <property type="evidence" value="ECO:0007669"/>
    <property type="project" value="UniProtKB-SubCell"/>
</dbReference>
<reference evidence="9 10" key="1">
    <citation type="submission" date="2014-09" db="EMBL/GenBank/DDBJ databases">
        <authorList>
            <person name="Chan K.-G."/>
        </authorList>
    </citation>
    <scope>NUCLEOTIDE SEQUENCE [LARGE SCALE GENOMIC DNA]</scope>
    <source>
        <strain evidence="9 10">ND07</strain>
    </source>
</reference>
<gene>
    <name evidence="9" type="ORF">LK03_13075</name>
</gene>
<dbReference type="EMBL" id="CP009455">
    <property type="protein sequence ID" value="AIR90171.1"/>
    <property type="molecule type" value="Genomic_DNA"/>
</dbReference>
<dbReference type="Pfam" id="PF02321">
    <property type="entry name" value="OEP"/>
    <property type="match status" value="2"/>
</dbReference>
<keyword evidence="5 8" id="KW-0564">Palmitate</keyword>
<dbReference type="Gene3D" id="1.20.1600.10">
    <property type="entry name" value="Outer membrane efflux proteins (OEP)"/>
    <property type="match status" value="1"/>
</dbReference>
<keyword evidence="3 8" id="KW-0812">Transmembrane</keyword>
<evidence type="ECO:0000313" key="10">
    <source>
        <dbReference type="Proteomes" id="UP000029493"/>
    </source>
</evidence>
<dbReference type="STRING" id="157783.LK03_13075"/>
<keyword evidence="2 8" id="KW-1134">Transmembrane beta strand</keyword>
<evidence type="ECO:0000256" key="6">
    <source>
        <dbReference type="ARBA" id="ARBA00023237"/>
    </source>
</evidence>
<keyword evidence="7 8" id="KW-0449">Lipoprotein</keyword>
<accession>A0A089WNP1</accession>
<dbReference type="InterPro" id="IPR010131">
    <property type="entry name" value="MdtP/NodT-like"/>
</dbReference>
<keyword evidence="6" id="KW-0998">Cell outer membrane</keyword>
<dbReference type="RefSeq" id="WP_038412787.1">
    <property type="nucleotide sequence ID" value="NZ_CP009455.1"/>
</dbReference>
<evidence type="ECO:0000313" key="9">
    <source>
        <dbReference type="EMBL" id="AIR90171.1"/>
    </source>
</evidence>
<dbReference type="eggNOG" id="COG1538">
    <property type="taxonomic scope" value="Bacteria"/>
</dbReference>
<evidence type="ECO:0000256" key="3">
    <source>
        <dbReference type="ARBA" id="ARBA00022692"/>
    </source>
</evidence>
<name>A0A089WNP1_9PSED</name>
<dbReference type="OrthoDB" id="9770517at2"/>
<evidence type="ECO:0000256" key="2">
    <source>
        <dbReference type="ARBA" id="ARBA00022452"/>
    </source>
</evidence>
<sequence>MTLPSRISLLTLSLCLAACSTPPAPDAGIQAPAQWQSGAPQASQAWPDAQWWQAFASPTLNTLIERARRNSHDLAAATARVRQAQAQAVIAGAAQLPDLQGRLDAGRQHLLHGRGYDGLDVGERYRTNTRFDAVLSTRYEVDFWGGVRAARDSAQHSLQASRFERQTVELTLLGAVADSYLRDLSLDEQLRIARLNLDNAGDVLRVVRSRQDSGAASRLELAQQQGLRAAQQRQVELLEQQRQDNRVTLATLLGEPVQNLPTTQETFAALRWPSIAHGVPSELLSRRPDIAAAEARLAAAQADVQVARAAMLPKLLLGANLGSGARTLPAVLDSPFYTLTAGLAAPIFDHGRLRAERDKAHARQQELLEDYRKGITAGFADVEKALNTIAGVDRQRQWQDQEVAQAQLAFDLAQQRYRAGAETLLVVLEAQRTLFAAQDQQARLRLERLQGSVALYKALGGGWQVAQVGGETPEG</sequence>
<keyword evidence="8" id="KW-0732">Signal</keyword>
<dbReference type="NCBIfam" id="TIGR01845">
    <property type="entry name" value="outer_NodT"/>
    <property type="match status" value="1"/>
</dbReference>
<dbReference type="GO" id="GO:0015562">
    <property type="term" value="F:efflux transmembrane transporter activity"/>
    <property type="evidence" value="ECO:0007669"/>
    <property type="project" value="InterPro"/>
</dbReference>
<dbReference type="KEGG" id="psw:LK03_13075"/>
<dbReference type="SUPFAM" id="SSF56954">
    <property type="entry name" value="Outer membrane efflux proteins (OEP)"/>
    <property type="match status" value="1"/>
</dbReference>